<dbReference type="EMBL" id="ML992663">
    <property type="protein sequence ID" value="KAF2216674.1"/>
    <property type="molecule type" value="Genomic_DNA"/>
</dbReference>
<evidence type="ECO:0000313" key="1">
    <source>
        <dbReference type="EMBL" id="KAF2216674.1"/>
    </source>
</evidence>
<organism evidence="1 2">
    <name type="scientific">Cercospora zeae-maydis SCOH1-5</name>
    <dbReference type="NCBI Taxonomy" id="717836"/>
    <lineage>
        <taxon>Eukaryota</taxon>
        <taxon>Fungi</taxon>
        <taxon>Dikarya</taxon>
        <taxon>Ascomycota</taxon>
        <taxon>Pezizomycotina</taxon>
        <taxon>Dothideomycetes</taxon>
        <taxon>Dothideomycetidae</taxon>
        <taxon>Mycosphaerellales</taxon>
        <taxon>Mycosphaerellaceae</taxon>
        <taxon>Cercospora</taxon>
    </lineage>
</organism>
<protein>
    <submittedName>
        <fullName evidence="1">Uncharacterized protein</fullName>
    </submittedName>
</protein>
<dbReference type="AlphaFoldDB" id="A0A6A6FTN4"/>
<accession>A0A6A6FTN4</accession>
<proteinExistence type="predicted"/>
<reference evidence="1" key="1">
    <citation type="journal article" date="2020" name="Stud. Mycol.">
        <title>101 Dothideomycetes genomes: a test case for predicting lifestyles and emergence of pathogens.</title>
        <authorList>
            <person name="Haridas S."/>
            <person name="Albert R."/>
            <person name="Binder M."/>
            <person name="Bloem J."/>
            <person name="Labutti K."/>
            <person name="Salamov A."/>
            <person name="Andreopoulos B."/>
            <person name="Baker S."/>
            <person name="Barry K."/>
            <person name="Bills G."/>
            <person name="Bluhm B."/>
            <person name="Cannon C."/>
            <person name="Castanera R."/>
            <person name="Culley D."/>
            <person name="Daum C."/>
            <person name="Ezra D."/>
            <person name="Gonzalez J."/>
            <person name="Henrissat B."/>
            <person name="Kuo A."/>
            <person name="Liang C."/>
            <person name="Lipzen A."/>
            <person name="Lutzoni F."/>
            <person name="Magnuson J."/>
            <person name="Mondo S."/>
            <person name="Nolan M."/>
            <person name="Ohm R."/>
            <person name="Pangilinan J."/>
            <person name="Park H.-J."/>
            <person name="Ramirez L."/>
            <person name="Alfaro M."/>
            <person name="Sun H."/>
            <person name="Tritt A."/>
            <person name="Yoshinaga Y."/>
            <person name="Zwiers L.-H."/>
            <person name="Turgeon B."/>
            <person name="Goodwin S."/>
            <person name="Spatafora J."/>
            <person name="Crous P."/>
            <person name="Grigoriev I."/>
        </authorList>
    </citation>
    <scope>NUCLEOTIDE SEQUENCE</scope>
    <source>
        <strain evidence="1">SCOH1-5</strain>
    </source>
</reference>
<evidence type="ECO:0000313" key="2">
    <source>
        <dbReference type="Proteomes" id="UP000799539"/>
    </source>
</evidence>
<keyword evidence="2" id="KW-1185">Reference proteome</keyword>
<dbReference type="Proteomes" id="UP000799539">
    <property type="component" value="Unassembled WGS sequence"/>
</dbReference>
<sequence length="240" mass="26905">MISHVDFPAAQCRTRHAENSHHLKHEFRWPWSSFSNVYLVNPGCISQTAVLASACDVVGTPAGNLVPYYTALSALLGAAPGAENDYQLFRAAIITICIISCLLQIQSEHSVGQGIAKSWVHVAACQTRCHEESSCGAFVAIHSMLRFQEARIGLDVAKARRGHALLAQTAWLRRWQRTAPRGSVCYCRDDGCDTFSPKVHRSPLSVPLVEGPWREESCWHWHWHWVVVSEGTFGFIVRWR</sequence>
<name>A0A6A6FTN4_9PEZI</name>
<gene>
    <name evidence="1" type="ORF">CERZMDRAFT_80729</name>
</gene>